<dbReference type="EMBL" id="JRFJ01000002">
    <property type="protein sequence ID" value="KHJ54884.1"/>
    <property type="molecule type" value="Genomic_DNA"/>
</dbReference>
<accession>A0A0B1Q3B1</accession>
<dbReference type="AlphaFoldDB" id="A0A0B1Q3B1"/>
<dbReference type="STRING" id="370622.LA66_10000"/>
<evidence type="ECO:0000313" key="1">
    <source>
        <dbReference type="EMBL" id="KHJ54884.1"/>
    </source>
</evidence>
<reference evidence="1 2" key="1">
    <citation type="submission" date="2014-09" db="EMBL/GenBank/DDBJ databases">
        <title>Isolation and characterization of Aurantimonas altamirensis ON-56566 from clinical sample following a dog bite.</title>
        <authorList>
            <person name="Eshaghi A."/>
            <person name="Li A."/>
            <person name="Shahinas D."/>
            <person name="Bahn P."/>
            <person name="Kus J.V."/>
            <person name="Patel S.N."/>
        </authorList>
    </citation>
    <scope>NUCLEOTIDE SEQUENCE [LARGE SCALE GENOMIC DNA]</scope>
    <source>
        <strain evidence="1 2">ON-56566</strain>
    </source>
</reference>
<evidence type="ECO:0000313" key="2">
    <source>
        <dbReference type="Proteomes" id="UP000030826"/>
    </source>
</evidence>
<dbReference type="Proteomes" id="UP000030826">
    <property type="component" value="Unassembled WGS sequence"/>
</dbReference>
<protein>
    <submittedName>
        <fullName evidence="1">Uncharacterized protein</fullName>
    </submittedName>
</protein>
<sequence length="90" mass="10097">MCDLGDSTRQYIRGRTKHQNHERINLSGTRCTASIWTRDSEKSIAILKFCKNDEGGLSLDFGRAKAQVYGMLTTDRPLSAFFRVCPIAGI</sequence>
<gene>
    <name evidence="1" type="ORF">LA66_10000</name>
</gene>
<name>A0A0B1Q3B1_9HYPH</name>
<organism evidence="1 2">
    <name type="scientific">Aureimonas altamirensis</name>
    <dbReference type="NCBI Taxonomy" id="370622"/>
    <lineage>
        <taxon>Bacteria</taxon>
        <taxon>Pseudomonadati</taxon>
        <taxon>Pseudomonadota</taxon>
        <taxon>Alphaproteobacteria</taxon>
        <taxon>Hyphomicrobiales</taxon>
        <taxon>Aurantimonadaceae</taxon>
        <taxon>Aureimonas</taxon>
    </lineage>
</organism>
<proteinExistence type="predicted"/>
<comment type="caution">
    <text evidence="1">The sequence shown here is derived from an EMBL/GenBank/DDBJ whole genome shotgun (WGS) entry which is preliminary data.</text>
</comment>